<keyword evidence="1" id="KW-0732">Signal</keyword>
<dbReference type="Proteomes" id="UP000076798">
    <property type="component" value="Unassembled WGS sequence"/>
</dbReference>
<evidence type="ECO:0000313" key="3">
    <source>
        <dbReference type="Proteomes" id="UP000076798"/>
    </source>
</evidence>
<dbReference type="EMBL" id="KV428048">
    <property type="protein sequence ID" value="KZT39338.1"/>
    <property type="molecule type" value="Genomic_DNA"/>
</dbReference>
<dbReference type="OrthoDB" id="2740299at2759"/>
<protein>
    <recommendedName>
        <fullName evidence="4">Hydrophobin</fullName>
    </recommendedName>
</protein>
<proteinExistence type="predicted"/>
<feature type="signal peptide" evidence="1">
    <location>
        <begin position="1"/>
        <end position="19"/>
    </location>
</feature>
<dbReference type="AlphaFoldDB" id="A0A166E982"/>
<evidence type="ECO:0000313" key="2">
    <source>
        <dbReference type="EMBL" id="KZT39338.1"/>
    </source>
</evidence>
<accession>A0A166E982</accession>
<gene>
    <name evidence="2" type="ORF">SISSUDRAFT_1032755</name>
</gene>
<keyword evidence="3" id="KW-1185">Reference proteome</keyword>
<reference evidence="2 3" key="1">
    <citation type="journal article" date="2016" name="Mol. Biol. Evol.">
        <title>Comparative Genomics of Early-Diverging Mushroom-Forming Fungi Provides Insights into the Origins of Lignocellulose Decay Capabilities.</title>
        <authorList>
            <person name="Nagy L.G."/>
            <person name="Riley R."/>
            <person name="Tritt A."/>
            <person name="Adam C."/>
            <person name="Daum C."/>
            <person name="Floudas D."/>
            <person name="Sun H."/>
            <person name="Yadav J.S."/>
            <person name="Pangilinan J."/>
            <person name="Larsson K.H."/>
            <person name="Matsuura K."/>
            <person name="Barry K."/>
            <person name="Labutti K."/>
            <person name="Kuo R."/>
            <person name="Ohm R.A."/>
            <person name="Bhattacharya S.S."/>
            <person name="Shirouzu T."/>
            <person name="Yoshinaga Y."/>
            <person name="Martin F.M."/>
            <person name="Grigoriev I.V."/>
            <person name="Hibbett D.S."/>
        </authorList>
    </citation>
    <scope>NUCLEOTIDE SEQUENCE [LARGE SCALE GENOMIC DNA]</scope>
    <source>
        <strain evidence="2 3">HHB10207 ss-3</strain>
    </source>
</reference>
<name>A0A166E982_9AGAM</name>
<feature type="chain" id="PRO_5007872642" description="Hydrophobin" evidence="1">
    <location>
        <begin position="20"/>
        <end position="154"/>
    </location>
</feature>
<evidence type="ECO:0008006" key="4">
    <source>
        <dbReference type="Google" id="ProtNLM"/>
    </source>
</evidence>
<sequence length="154" mass="16137">MLSKLILFTAAALTAAVTASPFTPALVAIPGVHPTNLTDAGVPSVHEGASHIPEIFGTTAANDVAHPLGRRANPSVCFCQTANCASACYCFSLVDRVPYTCYNAIGTYVSLYIQDPNPGGLSYAVFVDGCPSTLYIPAVNTCYNSPAGTQWYIN</sequence>
<organism evidence="2 3">
    <name type="scientific">Sistotremastrum suecicum HHB10207 ss-3</name>
    <dbReference type="NCBI Taxonomy" id="1314776"/>
    <lineage>
        <taxon>Eukaryota</taxon>
        <taxon>Fungi</taxon>
        <taxon>Dikarya</taxon>
        <taxon>Basidiomycota</taxon>
        <taxon>Agaricomycotina</taxon>
        <taxon>Agaricomycetes</taxon>
        <taxon>Sistotremastrales</taxon>
        <taxon>Sistotremastraceae</taxon>
        <taxon>Sistotremastrum</taxon>
    </lineage>
</organism>
<evidence type="ECO:0000256" key="1">
    <source>
        <dbReference type="SAM" id="SignalP"/>
    </source>
</evidence>